<evidence type="ECO:0000313" key="2">
    <source>
        <dbReference type="EMBL" id="ATW25566.1"/>
    </source>
</evidence>
<dbReference type="Pfam" id="PF00085">
    <property type="entry name" value="Thioredoxin"/>
    <property type="match status" value="1"/>
</dbReference>
<keyword evidence="3" id="KW-1185">Reference proteome</keyword>
<dbReference type="Proteomes" id="UP000323521">
    <property type="component" value="Chromosome"/>
</dbReference>
<dbReference type="InterPro" id="IPR036249">
    <property type="entry name" value="Thioredoxin-like_sf"/>
</dbReference>
<evidence type="ECO:0000259" key="1">
    <source>
        <dbReference type="Pfam" id="PF00085"/>
    </source>
</evidence>
<dbReference type="KEGG" id="fwa:DCMF_13085"/>
<dbReference type="InterPro" id="IPR013766">
    <property type="entry name" value="Thioredoxin_domain"/>
</dbReference>
<dbReference type="AlphaFoldDB" id="A0A3G1KT10"/>
<dbReference type="EMBL" id="CP017634">
    <property type="protein sequence ID" value="ATW25566.1"/>
    <property type="molecule type" value="Genomic_DNA"/>
</dbReference>
<evidence type="ECO:0000313" key="3">
    <source>
        <dbReference type="Proteomes" id="UP000323521"/>
    </source>
</evidence>
<dbReference type="Gene3D" id="3.40.30.10">
    <property type="entry name" value="Glutaredoxin"/>
    <property type="match status" value="1"/>
</dbReference>
<accession>A0A3G1KT10</accession>
<feature type="domain" description="Thioredoxin" evidence="1">
    <location>
        <begin position="1"/>
        <end position="73"/>
    </location>
</feature>
<sequence length="77" mass="9017">MEPVISALSQKYQEEVRFIIVDVENQNDPTLEELFQIFDVTYIPVIYLIDKQGQIVKQHVGLVKQEVLEKEIKDLTK</sequence>
<dbReference type="OrthoDB" id="25753at2"/>
<name>A0A3G1KT10_FORW1</name>
<organism evidence="2 3">
    <name type="scientific">Formimonas warabiya</name>
    <dbReference type="NCBI Taxonomy" id="1761012"/>
    <lineage>
        <taxon>Bacteria</taxon>
        <taxon>Bacillati</taxon>
        <taxon>Bacillota</taxon>
        <taxon>Clostridia</taxon>
        <taxon>Eubacteriales</taxon>
        <taxon>Peptococcaceae</taxon>
        <taxon>Candidatus Formimonas</taxon>
    </lineage>
</organism>
<gene>
    <name evidence="2" type="ORF">DCMF_13085</name>
</gene>
<protein>
    <recommendedName>
        <fullName evidence="1">Thioredoxin domain-containing protein</fullName>
    </recommendedName>
</protein>
<reference evidence="2 3" key="1">
    <citation type="submission" date="2016-10" db="EMBL/GenBank/DDBJ databases">
        <title>Complete Genome Sequence of Peptococcaceae strain DCMF.</title>
        <authorList>
            <person name="Edwards R.J."/>
            <person name="Holland S.I."/>
            <person name="Deshpande N.P."/>
            <person name="Wong Y.K."/>
            <person name="Ertan H."/>
            <person name="Manefield M."/>
            <person name="Russell T.L."/>
            <person name="Lee M.J."/>
        </authorList>
    </citation>
    <scope>NUCLEOTIDE SEQUENCE [LARGE SCALE GENOMIC DNA]</scope>
    <source>
        <strain evidence="2 3">DCMF</strain>
    </source>
</reference>
<dbReference type="SUPFAM" id="SSF52833">
    <property type="entry name" value="Thioredoxin-like"/>
    <property type="match status" value="1"/>
</dbReference>
<proteinExistence type="predicted"/>